<sequence length="132" mass="14376">MAEFVSPPDLFRVDGENVHLLASTSSTSQYLVFPAEPDRSVIELSSEGTLYTWTSQEFPPPSPPALKDGEFRSYGVGYVEFPEGLLVEGRLTSCDPSELPIGGRMKVVTIPFAGGETFAFEPIKADESDRGQ</sequence>
<gene>
    <name evidence="2" type="ORF">R4315_12975</name>
</gene>
<dbReference type="RefSeq" id="WP_249354234.1">
    <property type="nucleotide sequence ID" value="NZ_JAWLUP010000026.1"/>
</dbReference>
<organism evidence="2 3">
    <name type="scientific">Rhodococcus oxybenzonivorans</name>
    <dbReference type="NCBI Taxonomy" id="1990687"/>
    <lineage>
        <taxon>Bacteria</taxon>
        <taxon>Bacillati</taxon>
        <taxon>Actinomycetota</taxon>
        <taxon>Actinomycetes</taxon>
        <taxon>Mycobacteriales</taxon>
        <taxon>Nocardiaceae</taxon>
        <taxon>Rhodococcus</taxon>
    </lineage>
</organism>
<evidence type="ECO:0000313" key="2">
    <source>
        <dbReference type="EMBL" id="MDV7265455.1"/>
    </source>
</evidence>
<name>A0AAE4UYK0_9NOCA</name>
<protein>
    <submittedName>
        <fullName evidence="2">OB-fold domain-containing protein</fullName>
    </submittedName>
</protein>
<dbReference type="InterPro" id="IPR012340">
    <property type="entry name" value="NA-bd_OB-fold"/>
</dbReference>
<feature type="domain" description="ChsH2 C-terminal OB-fold" evidence="1">
    <location>
        <begin position="43"/>
        <end position="109"/>
    </location>
</feature>
<dbReference type="SUPFAM" id="SSF50249">
    <property type="entry name" value="Nucleic acid-binding proteins"/>
    <property type="match status" value="1"/>
</dbReference>
<comment type="caution">
    <text evidence="2">The sequence shown here is derived from an EMBL/GenBank/DDBJ whole genome shotgun (WGS) entry which is preliminary data.</text>
</comment>
<dbReference type="EMBL" id="JAWLUP010000026">
    <property type="protein sequence ID" value="MDV7265455.1"/>
    <property type="molecule type" value="Genomic_DNA"/>
</dbReference>
<reference evidence="2" key="1">
    <citation type="submission" date="2023-10" db="EMBL/GenBank/DDBJ databases">
        <title>Development of a sustainable strategy for remediation of hydrocarbon-contaminated territories based on the waste exchange concept.</title>
        <authorList>
            <person name="Krivoruchko A."/>
        </authorList>
    </citation>
    <scope>NUCLEOTIDE SEQUENCE</scope>
    <source>
        <strain evidence="2">IEGM 68</strain>
    </source>
</reference>
<dbReference type="Proteomes" id="UP001185863">
    <property type="component" value="Unassembled WGS sequence"/>
</dbReference>
<evidence type="ECO:0000259" key="1">
    <source>
        <dbReference type="Pfam" id="PF01796"/>
    </source>
</evidence>
<proteinExistence type="predicted"/>
<evidence type="ECO:0000313" key="3">
    <source>
        <dbReference type="Proteomes" id="UP001185863"/>
    </source>
</evidence>
<dbReference type="AlphaFoldDB" id="A0AAE4UYK0"/>
<dbReference type="InterPro" id="IPR002878">
    <property type="entry name" value="ChsH2_C"/>
</dbReference>
<accession>A0AAE4UYK0</accession>
<dbReference type="Pfam" id="PF01796">
    <property type="entry name" value="OB_ChsH2_C"/>
    <property type="match status" value="1"/>
</dbReference>